<dbReference type="InterPro" id="IPR051395">
    <property type="entry name" value="Cytochrome_c_Peroxidase/MauG"/>
</dbReference>
<accession>A0A369WUP4</accession>
<organism evidence="9 10">
    <name type="scientific">Motiliproteus coralliicola</name>
    <dbReference type="NCBI Taxonomy" id="2283196"/>
    <lineage>
        <taxon>Bacteria</taxon>
        <taxon>Pseudomonadati</taxon>
        <taxon>Pseudomonadota</taxon>
        <taxon>Gammaproteobacteria</taxon>
        <taxon>Oceanospirillales</taxon>
        <taxon>Oceanospirillaceae</taxon>
        <taxon>Motiliproteus</taxon>
    </lineage>
</organism>
<evidence type="ECO:0000256" key="7">
    <source>
        <dbReference type="SAM" id="Phobius"/>
    </source>
</evidence>
<protein>
    <submittedName>
        <fullName evidence="9">Cytochrome-c peroxidase</fullName>
    </submittedName>
</protein>
<dbReference type="EMBL" id="QQOH01000001">
    <property type="protein sequence ID" value="RDE24256.1"/>
    <property type="molecule type" value="Genomic_DNA"/>
</dbReference>
<evidence type="ECO:0000256" key="2">
    <source>
        <dbReference type="ARBA" id="ARBA00022617"/>
    </source>
</evidence>
<keyword evidence="4" id="KW-0560">Oxidoreductase</keyword>
<evidence type="ECO:0000256" key="5">
    <source>
        <dbReference type="ARBA" id="ARBA00023004"/>
    </source>
</evidence>
<feature type="domain" description="Cytochrome c" evidence="8">
    <location>
        <begin position="117"/>
        <end position="254"/>
    </location>
</feature>
<keyword evidence="2 6" id="KW-0349">Heme</keyword>
<evidence type="ECO:0000256" key="4">
    <source>
        <dbReference type="ARBA" id="ARBA00023002"/>
    </source>
</evidence>
<dbReference type="PROSITE" id="PS51007">
    <property type="entry name" value="CYTC"/>
    <property type="match status" value="2"/>
</dbReference>
<dbReference type="AlphaFoldDB" id="A0A369WUP4"/>
<dbReference type="GO" id="GO:0030313">
    <property type="term" value="C:cell envelope"/>
    <property type="evidence" value="ECO:0007669"/>
    <property type="project" value="UniProtKB-SubCell"/>
</dbReference>
<evidence type="ECO:0000313" key="9">
    <source>
        <dbReference type="EMBL" id="RDE24256.1"/>
    </source>
</evidence>
<keyword evidence="7" id="KW-0472">Membrane</keyword>
<dbReference type="GO" id="GO:0046872">
    <property type="term" value="F:metal ion binding"/>
    <property type="evidence" value="ECO:0007669"/>
    <property type="project" value="UniProtKB-KW"/>
</dbReference>
<comment type="subcellular location">
    <subcellularLocation>
        <location evidence="1">Cell envelope</location>
    </subcellularLocation>
</comment>
<sequence>MSLLFTLPLSLPLVRRFCCRVKQPLPGQLNPALTWMLVGIAAVVIVVKLITLLWLDALLPKPGLITPPATKIASPYLLPHPKPPSRAPAASTTTERYRWQALPKIAPEPLDNRNTVAKINLGRQLFFDKRLSIDGTVACGSCHQLTGSAYGADRQTVSTGIDEQRGSRNAPTVLNAAFQRRLFWDGRAESLEQQALGPLTNPLEMGMPSLEAVVNRVRDTPEYAAQFRTAFPQQPQISSDNIAKAIASYERTLITPNTAYDRFVGGEESALTPQQLRGMALFESIGCVLCHSGPNFSSASLFDNDNGLRLFPANPDTEYQSKYRLIEDRGAVADDEDAKVGVWRVPSLRNVSKTAPYFHNGSVDTLDEAVRVMASTQLKRSISNDPASQQSIHWSKAQLRFANLNNVAISDSQVRDIVAFLESLTGPLPEQNPLGFSAQSR</sequence>
<evidence type="ECO:0000256" key="3">
    <source>
        <dbReference type="ARBA" id="ARBA00022723"/>
    </source>
</evidence>
<keyword evidence="10" id="KW-1185">Reference proteome</keyword>
<dbReference type="GO" id="GO:0020037">
    <property type="term" value="F:heme binding"/>
    <property type="evidence" value="ECO:0007669"/>
    <property type="project" value="InterPro"/>
</dbReference>
<keyword evidence="5 6" id="KW-0408">Iron</keyword>
<feature type="domain" description="Cytochrome c" evidence="8">
    <location>
        <begin position="273"/>
        <end position="425"/>
    </location>
</feature>
<dbReference type="GO" id="GO:0004130">
    <property type="term" value="F:cytochrome-c peroxidase activity"/>
    <property type="evidence" value="ECO:0007669"/>
    <property type="project" value="TreeGrafter"/>
</dbReference>
<dbReference type="InterPro" id="IPR036909">
    <property type="entry name" value="Cyt_c-like_dom_sf"/>
</dbReference>
<proteinExistence type="predicted"/>
<name>A0A369WUP4_9GAMM</name>
<dbReference type="SUPFAM" id="SSF46626">
    <property type="entry name" value="Cytochrome c"/>
    <property type="match status" value="2"/>
</dbReference>
<keyword evidence="9" id="KW-0575">Peroxidase</keyword>
<dbReference type="Gene3D" id="1.10.760.10">
    <property type="entry name" value="Cytochrome c-like domain"/>
    <property type="match status" value="2"/>
</dbReference>
<comment type="caution">
    <text evidence="9">The sequence shown here is derived from an EMBL/GenBank/DDBJ whole genome shotgun (WGS) entry which is preliminary data.</text>
</comment>
<dbReference type="PANTHER" id="PTHR30600">
    <property type="entry name" value="CYTOCHROME C PEROXIDASE-RELATED"/>
    <property type="match status" value="1"/>
</dbReference>
<dbReference type="InterPro" id="IPR004852">
    <property type="entry name" value="Di-haem_cyt_c_peroxidsae"/>
</dbReference>
<reference evidence="9 10" key="1">
    <citation type="submission" date="2018-07" db="EMBL/GenBank/DDBJ databases">
        <title>Motiliproteus coralliicola sp. nov., a bacterium isolated from Coral.</title>
        <authorList>
            <person name="Wang G."/>
        </authorList>
    </citation>
    <scope>NUCLEOTIDE SEQUENCE [LARGE SCALE GENOMIC DNA]</scope>
    <source>
        <strain evidence="9 10">C34</strain>
    </source>
</reference>
<evidence type="ECO:0000256" key="1">
    <source>
        <dbReference type="ARBA" id="ARBA00004196"/>
    </source>
</evidence>
<keyword evidence="3 6" id="KW-0479">Metal-binding</keyword>
<dbReference type="Proteomes" id="UP000253769">
    <property type="component" value="Unassembled WGS sequence"/>
</dbReference>
<gene>
    <name evidence="9" type="ORF">DV711_01300</name>
</gene>
<evidence type="ECO:0000256" key="6">
    <source>
        <dbReference type="PROSITE-ProRule" id="PRU00433"/>
    </source>
</evidence>
<feature type="transmembrane region" description="Helical" evidence="7">
    <location>
        <begin position="32"/>
        <end position="55"/>
    </location>
</feature>
<evidence type="ECO:0000259" key="8">
    <source>
        <dbReference type="PROSITE" id="PS51007"/>
    </source>
</evidence>
<dbReference type="GO" id="GO:0009055">
    <property type="term" value="F:electron transfer activity"/>
    <property type="evidence" value="ECO:0007669"/>
    <property type="project" value="InterPro"/>
</dbReference>
<dbReference type="Pfam" id="PF03150">
    <property type="entry name" value="CCP_MauG"/>
    <property type="match status" value="1"/>
</dbReference>
<keyword evidence="7" id="KW-1133">Transmembrane helix</keyword>
<evidence type="ECO:0000313" key="10">
    <source>
        <dbReference type="Proteomes" id="UP000253769"/>
    </source>
</evidence>
<dbReference type="InterPro" id="IPR009056">
    <property type="entry name" value="Cyt_c-like_dom"/>
</dbReference>
<dbReference type="OrthoDB" id="9805202at2"/>
<keyword evidence="7" id="KW-0812">Transmembrane</keyword>